<dbReference type="InterPro" id="IPR014710">
    <property type="entry name" value="RmlC-like_jellyroll"/>
</dbReference>
<proteinExistence type="predicted"/>
<dbReference type="AlphaFoldDB" id="A0A7K1U433"/>
<comment type="caution">
    <text evidence="2">The sequence shown here is derived from an EMBL/GenBank/DDBJ whole genome shotgun (WGS) entry which is preliminary data.</text>
</comment>
<keyword evidence="3" id="KW-1185">Reference proteome</keyword>
<accession>A0A7K1U433</accession>
<dbReference type="Gene3D" id="2.60.120.10">
    <property type="entry name" value="Jelly Rolls"/>
    <property type="match status" value="1"/>
</dbReference>
<dbReference type="RefSeq" id="WP_157306529.1">
    <property type="nucleotide sequence ID" value="NZ_WRXN01000005.1"/>
</dbReference>
<dbReference type="EMBL" id="WRXN01000005">
    <property type="protein sequence ID" value="MVT09099.1"/>
    <property type="molecule type" value="Genomic_DNA"/>
</dbReference>
<dbReference type="InterPro" id="IPR018490">
    <property type="entry name" value="cNMP-bd_dom_sf"/>
</dbReference>
<gene>
    <name evidence="2" type="ORF">GO493_12575</name>
</gene>
<dbReference type="Pfam" id="PF00027">
    <property type="entry name" value="cNMP_binding"/>
    <property type="match status" value="1"/>
</dbReference>
<dbReference type="PROSITE" id="PS50042">
    <property type="entry name" value="CNMP_BINDING_3"/>
    <property type="match status" value="1"/>
</dbReference>
<organism evidence="2 3">
    <name type="scientific">Chitinophaga tropicalis</name>
    <dbReference type="NCBI Taxonomy" id="2683588"/>
    <lineage>
        <taxon>Bacteria</taxon>
        <taxon>Pseudomonadati</taxon>
        <taxon>Bacteroidota</taxon>
        <taxon>Chitinophagia</taxon>
        <taxon>Chitinophagales</taxon>
        <taxon>Chitinophagaceae</taxon>
        <taxon>Chitinophaga</taxon>
    </lineage>
</organism>
<dbReference type="SUPFAM" id="SSF51206">
    <property type="entry name" value="cAMP-binding domain-like"/>
    <property type="match status" value="1"/>
</dbReference>
<protein>
    <submittedName>
        <fullName evidence="2">Cyclic nucleotide-binding domain-containing protein</fullName>
    </submittedName>
</protein>
<dbReference type="Proteomes" id="UP000461730">
    <property type="component" value="Unassembled WGS sequence"/>
</dbReference>
<dbReference type="InterPro" id="IPR000595">
    <property type="entry name" value="cNMP-bd_dom"/>
</dbReference>
<feature type="domain" description="Cyclic nucleotide-binding" evidence="1">
    <location>
        <begin position="11"/>
        <end position="113"/>
    </location>
</feature>
<evidence type="ECO:0000313" key="2">
    <source>
        <dbReference type="EMBL" id="MVT09099.1"/>
    </source>
</evidence>
<evidence type="ECO:0000259" key="1">
    <source>
        <dbReference type="PROSITE" id="PS50042"/>
    </source>
</evidence>
<reference evidence="2 3" key="1">
    <citation type="submission" date="2019-12" db="EMBL/GenBank/DDBJ databases">
        <title>Chitinophaga sp. strain ysch24 (GDMCC 1.1355), whole genome shotgun sequence.</title>
        <authorList>
            <person name="Zhang X."/>
        </authorList>
    </citation>
    <scope>NUCLEOTIDE SEQUENCE [LARGE SCALE GENOMIC DNA]</scope>
    <source>
        <strain evidence="3">ysch24</strain>
    </source>
</reference>
<name>A0A7K1U433_9BACT</name>
<sequence length="195" mass="22845">MLELQEYIKACFGVMQADELETISTFFNLTTLKKGDTFLHAGRSCQKLAFVQSGYMRISATTEDREVTQWISVKGNFVTDLSSFIFEGPARWTIQALTDCEVYIISKEKYKEIGEVVSSWPELEKLFLVRCFVILENRIYSHLSMTAEERYRFFYEHNRELFNQVPLQYIASMLGMTPETFSRIRRKELPPRQSV</sequence>
<evidence type="ECO:0000313" key="3">
    <source>
        <dbReference type="Proteomes" id="UP000461730"/>
    </source>
</evidence>
<dbReference type="CDD" id="cd00038">
    <property type="entry name" value="CAP_ED"/>
    <property type="match status" value="1"/>
</dbReference>